<dbReference type="SUPFAM" id="SSF103473">
    <property type="entry name" value="MFS general substrate transporter"/>
    <property type="match status" value="1"/>
</dbReference>
<reference evidence="8" key="1">
    <citation type="submission" date="2020-07" db="EMBL/GenBank/DDBJ databases">
        <title>Vallitalea pronyensis genome.</title>
        <authorList>
            <person name="Postec A."/>
        </authorList>
    </citation>
    <scope>NUCLEOTIDE SEQUENCE</scope>
    <source>
        <strain evidence="8">FatNI3</strain>
    </source>
</reference>
<keyword evidence="3 6" id="KW-0812">Transmembrane</keyword>
<dbReference type="InterPro" id="IPR011701">
    <property type="entry name" value="MFS"/>
</dbReference>
<feature type="transmembrane region" description="Helical" evidence="6">
    <location>
        <begin position="94"/>
        <end position="117"/>
    </location>
</feature>
<feature type="transmembrane region" description="Helical" evidence="6">
    <location>
        <begin position="7"/>
        <end position="25"/>
    </location>
</feature>
<feature type="transmembrane region" description="Helical" evidence="6">
    <location>
        <begin position="368"/>
        <end position="386"/>
    </location>
</feature>
<feature type="domain" description="Major facilitator superfamily (MFS) profile" evidence="7">
    <location>
        <begin position="1"/>
        <end position="390"/>
    </location>
</feature>
<feature type="transmembrane region" description="Helical" evidence="6">
    <location>
        <begin position="69"/>
        <end position="88"/>
    </location>
</feature>
<evidence type="ECO:0000313" key="9">
    <source>
        <dbReference type="Proteomes" id="UP000683246"/>
    </source>
</evidence>
<dbReference type="PROSITE" id="PS50850">
    <property type="entry name" value="MFS"/>
    <property type="match status" value="1"/>
</dbReference>
<dbReference type="AlphaFoldDB" id="A0A8J8MJH0"/>
<keyword evidence="2" id="KW-0813">Transport</keyword>
<keyword evidence="9" id="KW-1185">Reference proteome</keyword>
<feature type="transmembrane region" description="Helical" evidence="6">
    <location>
        <begin position="138"/>
        <end position="156"/>
    </location>
</feature>
<dbReference type="RefSeq" id="WP_212697898.1">
    <property type="nucleotide sequence ID" value="NZ_CP058649.1"/>
</dbReference>
<dbReference type="EMBL" id="CP058649">
    <property type="protein sequence ID" value="QUI22413.1"/>
    <property type="molecule type" value="Genomic_DNA"/>
</dbReference>
<dbReference type="GO" id="GO:0005886">
    <property type="term" value="C:plasma membrane"/>
    <property type="evidence" value="ECO:0007669"/>
    <property type="project" value="UniProtKB-SubCell"/>
</dbReference>
<dbReference type="Proteomes" id="UP000683246">
    <property type="component" value="Chromosome"/>
</dbReference>
<feature type="transmembrane region" description="Helical" evidence="6">
    <location>
        <begin position="300"/>
        <end position="321"/>
    </location>
</feature>
<proteinExistence type="predicted"/>
<evidence type="ECO:0000256" key="2">
    <source>
        <dbReference type="ARBA" id="ARBA00022448"/>
    </source>
</evidence>
<evidence type="ECO:0000256" key="5">
    <source>
        <dbReference type="ARBA" id="ARBA00023136"/>
    </source>
</evidence>
<feature type="transmembrane region" description="Helical" evidence="6">
    <location>
        <begin position="342"/>
        <end position="362"/>
    </location>
</feature>
<organism evidence="8 9">
    <name type="scientific">Vallitalea pronyensis</name>
    <dbReference type="NCBI Taxonomy" id="1348613"/>
    <lineage>
        <taxon>Bacteria</taxon>
        <taxon>Bacillati</taxon>
        <taxon>Bacillota</taxon>
        <taxon>Clostridia</taxon>
        <taxon>Lachnospirales</taxon>
        <taxon>Vallitaleaceae</taxon>
        <taxon>Vallitalea</taxon>
    </lineage>
</organism>
<evidence type="ECO:0000313" key="8">
    <source>
        <dbReference type="EMBL" id="QUI22413.1"/>
    </source>
</evidence>
<keyword evidence="5 6" id="KW-0472">Membrane</keyword>
<keyword evidence="4 6" id="KW-1133">Transmembrane helix</keyword>
<dbReference type="Pfam" id="PF07690">
    <property type="entry name" value="MFS_1"/>
    <property type="match status" value="1"/>
</dbReference>
<evidence type="ECO:0000256" key="4">
    <source>
        <dbReference type="ARBA" id="ARBA00022989"/>
    </source>
</evidence>
<name>A0A8J8MJH0_9FIRM</name>
<dbReference type="InterPro" id="IPR020846">
    <property type="entry name" value="MFS_dom"/>
</dbReference>
<dbReference type="GO" id="GO:0022857">
    <property type="term" value="F:transmembrane transporter activity"/>
    <property type="evidence" value="ECO:0007669"/>
    <property type="project" value="InterPro"/>
</dbReference>
<feature type="transmembrane region" description="Helical" evidence="6">
    <location>
        <begin position="274"/>
        <end position="294"/>
    </location>
</feature>
<feature type="transmembrane region" description="Helical" evidence="6">
    <location>
        <begin position="214"/>
        <end position="231"/>
    </location>
</feature>
<gene>
    <name evidence="8" type="ORF">HZI73_08910</name>
</gene>
<protein>
    <submittedName>
        <fullName evidence="8">MFS transporter</fullName>
    </submittedName>
</protein>
<dbReference type="KEGG" id="vpy:HZI73_08910"/>
<dbReference type="InterPro" id="IPR036259">
    <property type="entry name" value="MFS_trans_sf"/>
</dbReference>
<sequence>MNNNHNIIKIYLYTLFHSFILAYVIERLFWASRGISIEQVVWIEIIYSVVVMVFELPTGMLADRFSRTTFIRIDALLAIVEFVIIIFATNFWHFALAIVLSAIGHAFQSGAHHAFIYDTLRASDKISHFEKVLGRVRAIEYLGVMISGLLGALVAAKFQYVTTYWISLGSVIVAFIITLTLKEVPKSQEQAAQPTWSKKDWSQVWTFMLSKKHIRYITLIGIMSGGVIVYLDEFWQLYMQAIDIPVIYFGIINVFGFGAVVIGSIRATSLKEKFGFHSMIRFAMTMITIGFLWLALYHHWFSIFAVMLIYFASAVIEPLIYGYLHDHAIEQYRATIESAYSLLSRLAVALIGLPFGYLATHYTIFSGFMYLAVVLTLLKMLTVVLGRKLTTQV</sequence>
<dbReference type="Gene3D" id="1.20.1250.20">
    <property type="entry name" value="MFS general substrate transporter like domains"/>
    <property type="match status" value="1"/>
</dbReference>
<accession>A0A8J8MJH0</accession>
<evidence type="ECO:0000259" key="7">
    <source>
        <dbReference type="PROSITE" id="PS50850"/>
    </source>
</evidence>
<dbReference type="PANTHER" id="PTHR23530:SF1">
    <property type="entry name" value="PERMEASE, MAJOR FACILITATOR SUPERFAMILY-RELATED"/>
    <property type="match status" value="1"/>
</dbReference>
<feature type="transmembrane region" description="Helical" evidence="6">
    <location>
        <begin position="237"/>
        <end position="262"/>
    </location>
</feature>
<comment type="subcellular location">
    <subcellularLocation>
        <location evidence="1">Cell membrane</location>
        <topology evidence="1">Multi-pass membrane protein</topology>
    </subcellularLocation>
</comment>
<feature type="transmembrane region" description="Helical" evidence="6">
    <location>
        <begin position="45"/>
        <end position="62"/>
    </location>
</feature>
<evidence type="ECO:0000256" key="3">
    <source>
        <dbReference type="ARBA" id="ARBA00022692"/>
    </source>
</evidence>
<evidence type="ECO:0000256" key="1">
    <source>
        <dbReference type="ARBA" id="ARBA00004651"/>
    </source>
</evidence>
<evidence type="ECO:0000256" key="6">
    <source>
        <dbReference type="SAM" id="Phobius"/>
    </source>
</evidence>
<dbReference type="PANTHER" id="PTHR23530">
    <property type="entry name" value="TRANSPORT PROTEIN-RELATED"/>
    <property type="match status" value="1"/>
</dbReference>
<feature type="transmembrane region" description="Helical" evidence="6">
    <location>
        <begin position="162"/>
        <end position="181"/>
    </location>
</feature>
<dbReference type="InterPro" id="IPR053160">
    <property type="entry name" value="MFS_DHA3_Transporter"/>
</dbReference>